<geneLocation type="plasmid" evidence="7 8">
    <name>unnamed_2</name>
</geneLocation>
<dbReference type="NCBIfam" id="TIGR03860">
    <property type="entry name" value="FMN_nitrolo"/>
    <property type="match status" value="1"/>
</dbReference>
<evidence type="ECO:0000256" key="4">
    <source>
        <dbReference type="ARBA" id="ARBA00023033"/>
    </source>
</evidence>
<evidence type="ECO:0000256" key="2">
    <source>
        <dbReference type="ARBA" id="ARBA00022643"/>
    </source>
</evidence>
<protein>
    <recommendedName>
        <fullName evidence="6">Luciferase-like domain-containing protein</fullName>
    </recommendedName>
</protein>
<dbReference type="Gene3D" id="3.20.20.30">
    <property type="entry name" value="Luciferase-like domain"/>
    <property type="match status" value="1"/>
</dbReference>
<dbReference type="PANTHER" id="PTHR30011">
    <property type="entry name" value="ALKANESULFONATE MONOOXYGENASE-RELATED"/>
    <property type="match status" value="1"/>
</dbReference>
<dbReference type="SUPFAM" id="SSF51679">
    <property type="entry name" value="Bacterial luciferase-like"/>
    <property type="match status" value="1"/>
</dbReference>
<dbReference type="InterPro" id="IPR051260">
    <property type="entry name" value="Diverse_substr_monoxygenases"/>
</dbReference>
<sequence>MHLFSLIGGVGHHQGAWRRPNSRAEGATSLDYYSDIAALAERGTIDALLMADGLSLNSTHLASGCFPHIEPLTMLSALAARTSRIGLVGSVSTTFSEPYNVARQFATLDHISAGRAAWNIVTSGHGEVNFGGQPLPQHSDRYERADEYVEVVTALWNSWDPDAIVLDRANGVYADAAKVHKINHVGKHFTVEGPLNVSRSPQGRPVLVQAGSSGTGRSFAARHAEVVFTAQQTLAGCQDFYSDMKARIRAAGRDPEQVKILPGVHPLLGSTEAEALRMEDELRHLIRTDIGMAWLSKQLGGVDLSGLDPSRPVPEELLPAVETVQERRSRYEVFRQLAVEEKYSINRLIEAEVMSQGHLVMVGAPEQIADRFAKWVAEGGADGFMMLPSYLPEGLELIVDGVIPELRKRGLFRTEYTGTTLRDHLGLEPLAAPDGQ</sequence>
<keyword evidence="2" id="KW-0288">FMN</keyword>
<feature type="domain" description="Luciferase-like" evidence="6">
    <location>
        <begin position="22"/>
        <end position="381"/>
    </location>
</feature>
<evidence type="ECO:0000313" key="7">
    <source>
        <dbReference type="EMBL" id="AKJ15911.1"/>
    </source>
</evidence>
<gene>
    <name evidence="7" type="ORF">ABB07_39595</name>
</gene>
<evidence type="ECO:0000256" key="3">
    <source>
        <dbReference type="ARBA" id="ARBA00023002"/>
    </source>
</evidence>
<keyword evidence="4" id="KW-0503">Monooxygenase</keyword>
<dbReference type="Pfam" id="PF00296">
    <property type="entry name" value="Bac_luciferase"/>
    <property type="match status" value="1"/>
</dbReference>
<evidence type="ECO:0000313" key="8">
    <source>
        <dbReference type="Proteomes" id="UP000035366"/>
    </source>
</evidence>
<reference evidence="7 8" key="1">
    <citation type="journal article" date="2015" name="ISME J.">
        <title>Draft Genome Sequence of Streptomyces incarnatus NRRL8089, which Produces the Nucleoside Antibiotic Sinefungin.</title>
        <authorList>
            <person name="Oshima K."/>
            <person name="Hattori M."/>
            <person name="Shimizu H."/>
            <person name="Fukuda K."/>
            <person name="Nemoto M."/>
            <person name="Inagaki K."/>
            <person name="Tamura T."/>
        </authorList>
    </citation>
    <scope>NUCLEOTIDE SEQUENCE [LARGE SCALE GENOMIC DNA]</scope>
    <source>
        <strain evidence="7 8">NRRL 8089</strain>
    </source>
</reference>
<comment type="similarity">
    <text evidence="5">Belongs to the NtaA/SnaA/DszA monooxygenase family.</text>
</comment>
<organism evidence="7 8">
    <name type="scientific">Streptomyces incarnatus</name>
    <dbReference type="NCBI Taxonomy" id="665007"/>
    <lineage>
        <taxon>Bacteria</taxon>
        <taxon>Bacillati</taxon>
        <taxon>Actinomycetota</taxon>
        <taxon>Actinomycetes</taxon>
        <taxon>Kitasatosporales</taxon>
        <taxon>Streptomycetaceae</taxon>
        <taxon>Streptomyces</taxon>
    </lineage>
</organism>
<keyword evidence="7" id="KW-0614">Plasmid</keyword>
<keyword evidence="3" id="KW-0560">Oxidoreductase</keyword>
<evidence type="ECO:0000256" key="1">
    <source>
        <dbReference type="ARBA" id="ARBA00022630"/>
    </source>
</evidence>
<keyword evidence="8" id="KW-1185">Reference proteome</keyword>
<dbReference type="InterPro" id="IPR036661">
    <property type="entry name" value="Luciferase-like_sf"/>
</dbReference>
<dbReference type="PANTHER" id="PTHR30011:SF16">
    <property type="entry name" value="C2H2 FINGER DOMAIN TRANSCRIPTION FACTOR (EUROFUNG)-RELATED"/>
    <property type="match status" value="1"/>
</dbReference>
<keyword evidence="1" id="KW-0285">Flavoprotein</keyword>
<name>A0ABN4GQK8_9ACTN</name>
<evidence type="ECO:0000256" key="5">
    <source>
        <dbReference type="ARBA" id="ARBA00033748"/>
    </source>
</evidence>
<evidence type="ECO:0000259" key="6">
    <source>
        <dbReference type="Pfam" id="PF00296"/>
    </source>
</evidence>
<dbReference type="RefSeq" id="WP_208904011.1">
    <property type="nucleotide sequence ID" value="NZ_CP011499.1"/>
</dbReference>
<dbReference type="InterPro" id="IPR016215">
    <property type="entry name" value="NTA_MOA"/>
</dbReference>
<dbReference type="PIRSF" id="PIRSF000337">
    <property type="entry name" value="NTA_MOA"/>
    <property type="match status" value="1"/>
</dbReference>
<dbReference type="EMBL" id="CP011499">
    <property type="protein sequence ID" value="AKJ15911.1"/>
    <property type="molecule type" value="Genomic_DNA"/>
</dbReference>
<dbReference type="Proteomes" id="UP000035366">
    <property type="component" value="Plasmid unnamed_2"/>
</dbReference>
<accession>A0ABN4GQK8</accession>
<dbReference type="InterPro" id="IPR011251">
    <property type="entry name" value="Luciferase-like_dom"/>
</dbReference>
<dbReference type="CDD" id="cd01095">
    <property type="entry name" value="Nitrilotriacetate_monoxgenase"/>
    <property type="match status" value="1"/>
</dbReference>
<proteinExistence type="inferred from homology"/>